<dbReference type="Proteomes" id="UP001223579">
    <property type="component" value="Segment"/>
</dbReference>
<gene>
    <name evidence="1" type="ORF">A73_182</name>
</gene>
<evidence type="ECO:0000313" key="1">
    <source>
        <dbReference type="EMBL" id="WBF77772.1"/>
    </source>
</evidence>
<proteinExistence type="predicted"/>
<protein>
    <submittedName>
        <fullName evidence="1">Uncharacterized protein</fullName>
    </submittedName>
</protein>
<keyword evidence="2" id="KW-1185">Reference proteome</keyword>
<sequence>MRKNRALIMGFALGCLITSVLNFPEAHASQTLDLEDSYRDGSQTVCVYSNGRSSAVVYKDGAGACPSKHIKRN</sequence>
<organism evidence="1 2">
    <name type="scientific">Escherichia phage A73</name>
    <dbReference type="NCBI Taxonomy" id="3003819"/>
    <lineage>
        <taxon>Viruses</taxon>
        <taxon>Duplodnaviria</taxon>
        <taxon>Heunggongvirae</taxon>
        <taxon>Uroviricota</taxon>
        <taxon>Caudoviricetes</taxon>
        <taxon>Vequintavirinae</taxon>
        <taxon>Septuagintavirus</taxon>
        <taxon>Septuagintavirus A73</taxon>
    </lineage>
</organism>
<dbReference type="EMBL" id="OP778609">
    <property type="protein sequence ID" value="WBF77772.1"/>
    <property type="molecule type" value="Genomic_DNA"/>
</dbReference>
<accession>A0AAF0AQM0</accession>
<reference evidence="1 2" key="1">
    <citation type="submission" date="2022-11" db="EMBL/GenBank/DDBJ databases">
        <authorList>
            <person name="Cortes-Martin A."/>
            <person name="Buttimer C.T.H."/>
            <person name="Hill C."/>
        </authorList>
    </citation>
    <scope>NUCLEOTIDE SEQUENCE [LARGE SCALE GENOMIC DNA]</scope>
</reference>
<name>A0AAF0AQM0_9CAUD</name>
<evidence type="ECO:0000313" key="2">
    <source>
        <dbReference type="Proteomes" id="UP001223579"/>
    </source>
</evidence>